<accession>G3H449</accession>
<evidence type="ECO:0000256" key="1">
    <source>
        <dbReference type="SAM" id="MobiDB-lite"/>
    </source>
</evidence>
<reference evidence="3" key="1">
    <citation type="journal article" date="2011" name="Nat. Biotechnol.">
        <title>The genomic sequence of the Chinese hamster ovary (CHO)-K1 cell line.</title>
        <authorList>
            <person name="Xu X."/>
            <person name="Nagarajan H."/>
            <person name="Lewis N.E."/>
            <person name="Pan S."/>
            <person name="Cai Z."/>
            <person name="Liu X."/>
            <person name="Chen W."/>
            <person name="Xie M."/>
            <person name="Wang W."/>
            <person name="Hammond S."/>
            <person name="Andersen M.R."/>
            <person name="Neff N."/>
            <person name="Passarelli B."/>
            <person name="Koh W."/>
            <person name="Fan H.C."/>
            <person name="Wang J."/>
            <person name="Gui Y."/>
            <person name="Lee K.H."/>
            <person name="Betenbaugh M.J."/>
            <person name="Quake S.R."/>
            <person name="Famili I."/>
            <person name="Palsson B.O."/>
            <person name="Wang J."/>
        </authorList>
    </citation>
    <scope>NUCLEOTIDE SEQUENCE [LARGE SCALE GENOMIC DNA]</scope>
    <source>
        <strain evidence="3">CHO K1 cell line</strain>
    </source>
</reference>
<dbReference type="EMBL" id="JH000136">
    <property type="protein sequence ID" value="EGV92441.1"/>
    <property type="molecule type" value="Genomic_DNA"/>
</dbReference>
<feature type="region of interest" description="Disordered" evidence="1">
    <location>
        <begin position="1"/>
        <end position="21"/>
    </location>
</feature>
<dbReference type="Proteomes" id="UP000001075">
    <property type="component" value="Unassembled WGS sequence"/>
</dbReference>
<dbReference type="InParanoid" id="G3H449"/>
<organism evidence="2 3">
    <name type="scientific">Cricetulus griseus</name>
    <name type="common">Chinese hamster</name>
    <name type="synonym">Cricetulus barabensis griseus</name>
    <dbReference type="NCBI Taxonomy" id="10029"/>
    <lineage>
        <taxon>Eukaryota</taxon>
        <taxon>Metazoa</taxon>
        <taxon>Chordata</taxon>
        <taxon>Craniata</taxon>
        <taxon>Vertebrata</taxon>
        <taxon>Euteleostomi</taxon>
        <taxon>Mammalia</taxon>
        <taxon>Eutheria</taxon>
        <taxon>Euarchontoglires</taxon>
        <taxon>Glires</taxon>
        <taxon>Rodentia</taxon>
        <taxon>Myomorpha</taxon>
        <taxon>Muroidea</taxon>
        <taxon>Cricetidae</taxon>
        <taxon>Cricetinae</taxon>
        <taxon>Cricetulus</taxon>
    </lineage>
</organism>
<name>G3H449_CRIGR</name>
<protein>
    <submittedName>
        <fullName evidence="2">Uncharacterized protein</fullName>
    </submittedName>
</protein>
<sequence>MTRPASEAVEGPDSPTDQRDRSIVAAMLCRKWIKEQFPKPSKEQLKIVEEQRKIHEKRMKLEQE</sequence>
<evidence type="ECO:0000313" key="3">
    <source>
        <dbReference type="Proteomes" id="UP000001075"/>
    </source>
</evidence>
<dbReference type="AlphaFoldDB" id="G3H449"/>
<proteinExistence type="predicted"/>
<gene>
    <name evidence="2" type="ORF">I79_005044</name>
</gene>
<evidence type="ECO:0000313" key="2">
    <source>
        <dbReference type="EMBL" id="EGV92441.1"/>
    </source>
</evidence>